<dbReference type="PANTHER" id="PTHR31344">
    <property type="entry name" value="NUCLEAR PORE COMPLEX PROTEIN NUP205"/>
    <property type="match status" value="1"/>
</dbReference>
<evidence type="ECO:0000256" key="1">
    <source>
        <dbReference type="SAM" id="MobiDB-lite"/>
    </source>
</evidence>
<name>A0A251R323_PRUPE</name>
<dbReference type="EMBL" id="CM007651">
    <property type="protein sequence ID" value="ONI30100.1"/>
    <property type="molecule type" value="Genomic_DNA"/>
</dbReference>
<feature type="compositionally biased region" description="Basic and acidic residues" evidence="1">
    <location>
        <begin position="255"/>
        <end position="269"/>
    </location>
</feature>
<evidence type="ECO:0000313" key="4">
    <source>
        <dbReference type="Proteomes" id="UP000006882"/>
    </source>
</evidence>
<feature type="region of interest" description="Disordered" evidence="1">
    <location>
        <begin position="293"/>
        <end position="367"/>
    </location>
</feature>
<dbReference type="Gramene" id="ONI30100">
    <property type="protein sequence ID" value="ONI30100"/>
    <property type="gene ID" value="PRUPE_1G231700"/>
</dbReference>
<protein>
    <recommendedName>
        <fullName evidence="2">C2 NT-type domain-containing protein</fullName>
    </recommendedName>
</protein>
<dbReference type="InterPro" id="IPR019448">
    <property type="entry name" value="NT-C2"/>
</dbReference>
<dbReference type="PANTHER" id="PTHR31344:SF13">
    <property type="entry name" value="EEIG1_EHBP1 PROTEIN AMINO-TERMINAL DOMAIN PROTEIN"/>
    <property type="match status" value="1"/>
</dbReference>
<feature type="compositionally biased region" description="Low complexity" evidence="1">
    <location>
        <begin position="181"/>
        <end position="192"/>
    </location>
</feature>
<feature type="region of interest" description="Disordered" evidence="1">
    <location>
        <begin position="181"/>
        <end position="269"/>
    </location>
</feature>
<dbReference type="PROSITE" id="PS51840">
    <property type="entry name" value="C2_NT"/>
    <property type="match status" value="1"/>
</dbReference>
<feature type="compositionally biased region" description="Low complexity" evidence="1">
    <location>
        <begin position="231"/>
        <end position="241"/>
    </location>
</feature>
<evidence type="ECO:0000259" key="2">
    <source>
        <dbReference type="PROSITE" id="PS51840"/>
    </source>
</evidence>
<organism evidence="3 4">
    <name type="scientific">Prunus persica</name>
    <name type="common">Peach</name>
    <name type="synonym">Amygdalus persica</name>
    <dbReference type="NCBI Taxonomy" id="3760"/>
    <lineage>
        <taxon>Eukaryota</taxon>
        <taxon>Viridiplantae</taxon>
        <taxon>Streptophyta</taxon>
        <taxon>Embryophyta</taxon>
        <taxon>Tracheophyta</taxon>
        <taxon>Spermatophyta</taxon>
        <taxon>Magnoliopsida</taxon>
        <taxon>eudicotyledons</taxon>
        <taxon>Gunneridae</taxon>
        <taxon>Pentapetalae</taxon>
        <taxon>rosids</taxon>
        <taxon>fabids</taxon>
        <taxon>Rosales</taxon>
        <taxon>Rosaceae</taxon>
        <taxon>Amygdaloideae</taxon>
        <taxon>Amygdaleae</taxon>
        <taxon>Prunus</taxon>
    </lineage>
</organism>
<dbReference type="Proteomes" id="UP000006882">
    <property type="component" value="Chromosome G1"/>
</dbReference>
<feature type="compositionally biased region" description="Low complexity" evidence="1">
    <location>
        <begin position="337"/>
        <end position="348"/>
    </location>
</feature>
<feature type="compositionally biased region" description="Acidic residues" evidence="1">
    <location>
        <begin position="220"/>
        <end position="229"/>
    </location>
</feature>
<feature type="compositionally biased region" description="Basic and acidic residues" evidence="1">
    <location>
        <begin position="352"/>
        <end position="367"/>
    </location>
</feature>
<dbReference type="STRING" id="3760.A0A251R323"/>
<dbReference type="Pfam" id="PF10358">
    <property type="entry name" value="NT-C2"/>
    <property type="match status" value="1"/>
</dbReference>
<dbReference type="InterPro" id="IPR021827">
    <property type="entry name" value="Nup186/Nup192/Nup205"/>
</dbReference>
<feature type="compositionally biased region" description="Low complexity" evidence="1">
    <location>
        <begin position="297"/>
        <end position="315"/>
    </location>
</feature>
<proteinExistence type="predicted"/>
<evidence type="ECO:0000313" key="3">
    <source>
        <dbReference type="EMBL" id="ONI30100.1"/>
    </source>
</evidence>
<feature type="domain" description="C2 NT-type" evidence="2">
    <location>
        <begin position="28"/>
        <end position="179"/>
    </location>
</feature>
<keyword evidence="4" id="KW-1185">Reference proteome</keyword>
<sequence>MSGKHCNWSYPSRAFQALLITMVLGIRTKSRKSTAVQVDYLIHVQEIKPWPSSKALRSVQSVLLQWENGDQVSGSFTCNVGDGKIEFGESFTLPVTLYREKSRKSTVRDTYQKNNLEFYLYEPRKDKAVKGQLLASAVINLADYGIIIETRNVSTPLNWKKSFKSSAQPVLYVNVQPCVKPSSSLSPKGSLSREVSLENDGTESVPESMNDGNDEIASFTDDDEDDDDGVSSHSSHTVTSSAFEKTVSSLPSSSEKNESESTTDSTRRLYGEPAVESIAASASTGATPVAKAFKNQNGSSSPSSSIGSSSILLNPANDPASLPNVPRESSMPTLKKSLTSSVQSSSSSFGHQENHQKSGNHNIKDNRIHKTLSNSSARMHENSQVGNIVSNHATEGASSSTPIQEDTDSVFASNADSQANREDGHLLKVKEYSFDDKLASRFSQDATRKQVRLKSETFTISRNTVGVQGSKVKSNELKHVKSLQLPFVSAQNNRLPSNNEFVEKSKEADIPEDIHVCGMISGTSEREETTTRFSDSKVDLESTIELLKEELREAAAVEVGLYSVAAEHGSSANKIHAPARRLSRFYFNACKTSSQAKKGNAARAAITGLILVSKACGNDVPRLTFWLSNSIVLRGIISQSLGKPQISARPRTKINAGGLLSAKNGFPLHKEENDRTLESFDTWEDPQIFMAALEKFEGWIFSRIVESVWWQNMTPYMQSAAAKGSSSRKTYGRKYGLGGHEQGNFSMELWKKAFKDACERLCPARAGGHECGCLPLLARLVMERLVDRLDVAMFNAILRENAEEMPTDPVSDPISDSKVLPIPAGKSSFGAGAQLKNAIGSWSRWLTDLFGIDDSDAPDDDTELSDQKRLNCDTSFKAFRLLNALSDLMMLPFDMLADKSTRKEVCPTFGAPLIKRVLYNFVSDEFCPDPIPEAVFEALDYEENLEAEIESASSFPCAANPTVYSPPPAASIIGIIGEVGSPTLLRSGSSVVKKSYTSDDELDELDSPMTAIIIDNSPVSPGSLTANSVLKSKGGRKVVRYQLLREVWKDSE</sequence>
<reference evidence="3 4" key="1">
    <citation type="journal article" date="2013" name="Nat. Genet.">
        <title>The high-quality draft genome of peach (Prunus persica) identifies unique patterns of genetic diversity, domestication and genome evolution.</title>
        <authorList>
            <consortium name="International Peach Genome Initiative"/>
            <person name="Verde I."/>
            <person name="Abbott A.G."/>
            <person name="Scalabrin S."/>
            <person name="Jung S."/>
            <person name="Shu S."/>
            <person name="Marroni F."/>
            <person name="Zhebentyayeva T."/>
            <person name="Dettori M.T."/>
            <person name="Grimwood J."/>
            <person name="Cattonaro F."/>
            <person name="Zuccolo A."/>
            <person name="Rossini L."/>
            <person name="Jenkins J."/>
            <person name="Vendramin E."/>
            <person name="Meisel L.A."/>
            <person name="Decroocq V."/>
            <person name="Sosinski B."/>
            <person name="Prochnik S."/>
            <person name="Mitros T."/>
            <person name="Policriti A."/>
            <person name="Cipriani G."/>
            <person name="Dondini L."/>
            <person name="Ficklin S."/>
            <person name="Goodstein D.M."/>
            <person name="Xuan P."/>
            <person name="Del Fabbro C."/>
            <person name="Aramini V."/>
            <person name="Copetti D."/>
            <person name="Gonzalez S."/>
            <person name="Horner D.S."/>
            <person name="Falchi R."/>
            <person name="Lucas S."/>
            <person name="Mica E."/>
            <person name="Maldonado J."/>
            <person name="Lazzari B."/>
            <person name="Bielenberg D."/>
            <person name="Pirona R."/>
            <person name="Miculan M."/>
            <person name="Barakat A."/>
            <person name="Testolin R."/>
            <person name="Stella A."/>
            <person name="Tartarini S."/>
            <person name="Tonutti P."/>
            <person name="Arus P."/>
            <person name="Orellana A."/>
            <person name="Wells C."/>
            <person name="Main D."/>
            <person name="Vizzotto G."/>
            <person name="Silva H."/>
            <person name="Salamini F."/>
            <person name="Schmutz J."/>
            <person name="Morgante M."/>
            <person name="Rokhsar D.S."/>
        </authorList>
    </citation>
    <scope>NUCLEOTIDE SEQUENCE [LARGE SCALE GENOMIC DNA]</scope>
    <source>
        <strain evidence="4">cv. Nemared</strain>
    </source>
</reference>
<dbReference type="AlphaFoldDB" id="A0A251R323"/>
<dbReference type="GO" id="GO:0005643">
    <property type="term" value="C:nuclear pore"/>
    <property type="evidence" value="ECO:0007669"/>
    <property type="project" value="InterPro"/>
</dbReference>
<gene>
    <name evidence="3" type="ORF">PRUPE_1G231700</name>
</gene>
<accession>A0A251R323</accession>